<dbReference type="InterPro" id="IPR013762">
    <property type="entry name" value="Integrase-like_cat_sf"/>
</dbReference>
<dbReference type="CDD" id="cd00397">
    <property type="entry name" value="DNA_BRE_C"/>
    <property type="match status" value="1"/>
</dbReference>
<keyword evidence="4" id="KW-1185">Reference proteome</keyword>
<dbReference type="EMBL" id="CAICTM010003888">
    <property type="protein sequence ID" value="CAB9531720.1"/>
    <property type="molecule type" value="Genomic_DNA"/>
</dbReference>
<feature type="region of interest" description="Disordered" evidence="2">
    <location>
        <begin position="144"/>
        <end position="179"/>
    </location>
</feature>
<feature type="region of interest" description="Disordered" evidence="2">
    <location>
        <begin position="38"/>
        <end position="109"/>
    </location>
</feature>
<dbReference type="GO" id="GO:0015074">
    <property type="term" value="P:DNA integration"/>
    <property type="evidence" value="ECO:0007669"/>
    <property type="project" value="InterPro"/>
</dbReference>
<comment type="caution">
    <text evidence="3">The sequence shown here is derived from an EMBL/GenBank/DDBJ whole genome shotgun (WGS) entry which is preliminary data.</text>
</comment>
<feature type="non-terminal residue" evidence="3">
    <location>
        <position position="868"/>
    </location>
</feature>
<feature type="compositionally biased region" description="Low complexity" evidence="2">
    <location>
        <begin position="215"/>
        <end position="234"/>
    </location>
</feature>
<dbReference type="Gene3D" id="1.10.443.10">
    <property type="entry name" value="Intergrase catalytic core"/>
    <property type="match status" value="1"/>
</dbReference>
<dbReference type="GO" id="GO:0006310">
    <property type="term" value="P:DNA recombination"/>
    <property type="evidence" value="ECO:0007669"/>
    <property type="project" value="UniProtKB-KW"/>
</dbReference>
<protein>
    <submittedName>
        <fullName evidence="3">Uncharacterized protein</fullName>
    </submittedName>
</protein>
<keyword evidence="1" id="KW-0233">DNA recombination</keyword>
<gene>
    <name evidence="3" type="ORF">SEMRO_3890_G351730.1</name>
</gene>
<dbReference type="SUPFAM" id="SSF56349">
    <property type="entry name" value="DNA breaking-rejoining enzymes"/>
    <property type="match status" value="1"/>
</dbReference>
<feature type="compositionally biased region" description="Basic and acidic residues" evidence="2">
    <location>
        <begin position="155"/>
        <end position="179"/>
    </location>
</feature>
<evidence type="ECO:0000313" key="4">
    <source>
        <dbReference type="Proteomes" id="UP001153069"/>
    </source>
</evidence>
<accession>A0A9N8F451</accession>
<evidence type="ECO:0000313" key="3">
    <source>
        <dbReference type="EMBL" id="CAB9531720.1"/>
    </source>
</evidence>
<feature type="compositionally biased region" description="Low complexity" evidence="2">
    <location>
        <begin position="144"/>
        <end position="154"/>
    </location>
</feature>
<sequence>MVSTRSRVKFTSVAGQSRLSQLAAIEEGVAMGDETLIEPVEQEEGQEQEQEVVSLGNDDADEQQEEIGNGYAPLPDQLTRHSSQSQSPSQYNPGDSDSSVTDDEGVPTAEEFLTMSLAGEDMNTNEVTATQMAGAGLLLGFAANDTNDTTNDMTNPKEDRALRRRQEAQQKKDANHDQMRQSIVTSNVANRVHRDIAFGEDTEPPSAFVIPAAPVRPQQSHPPQQPRTPQQEPIPLAPPAPVHVVPHANPYNQGRIGKRNWKMDPPPRPVADTVGAPSVAAQVLELHKEHGYEGMSQQEQDLIQNTKRGKNTAETERRKVANEKRFFEVLKDHGGPAFAPLLLKVPVKYAGYSTVPEKIDYEFFNACGYTREEDARQVVNKASIVFALSVRKKKGRDGTAGQPFEPNTLEQFFRNVYCYWKAKGIWFDFDKDFNGPGELNGVVQEYWASNLKKDKKYASNKEKRRIKENVLHLVCQAVDKGLININDRWDLLRGAHFNCGLFMCFRGKKDHIATRKDYIRRGVYQDDFEDDLEKGIAGKVWVGMYCPWNKTNPLKFGNTTLPPETERIQTMRDYLGELSYNPVAWFDKYEMHLHPDAVGYYAYPYTKEESAIENARLKQRDIDWNREHPESPRVIQEYDVWYKPSNPNIKFHEGNVGHNKHCTFIQEFCKQIGVQDAEKVASGHALRAKACTVLKGQGVDPHAVARQMRHKSIDTQKHYTETTLGMRASVMNGLVAGVKRRNPIEEDGRKPAARPRVGLESDIENVTPHVQKHRPSALNTQEREELQQLRLQNDPDWLELERLRRLRNAPVAAAGGHHHDPRCVIPMGPSPPPVRPPVPPMRPPAQYAPMYDEFCGMPPPRRPSYSDS</sequence>
<feature type="compositionally biased region" description="Acidic residues" evidence="2">
    <location>
        <begin position="40"/>
        <end position="50"/>
    </location>
</feature>
<name>A0A9N8F451_9STRA</name>
<feature type="region of interest" description="Disordered" evidence="2">
    <location>
        <begin position="215"/>
        <end position="264"/>
    </location>
</feature>
<reference evidence="3" key="1">
    <citation type="submission" date="2020-06" db="EMBL/GenBank/DDBJ databases">
        <authorList>
            <consortium name="Plant Systems Biology data submission"/>
        </authorList>
    </citation>
    <scope>NUCLEOTIDE SEQUENCE</scope>
    <source>
        <strain evidence="3">D6</strain>
    </source>
</reference>
<evidence type="ECO:0000256" key="2">
    <source>
        <dbReference type="SAM" id="MobiDB-lite"/>
    </source>
</evidence>
<proteinExistence type="predicted"/>
<evidence type="ECO:0000256" key="1">
    <source>
        <dbReference type="ARBA" id="ARBA00023172"/>
    </source>
</evidence>
<organism evidence="3 4">
    <name type="scientific">Seminavis robusta</name>
    <dbReference type="NCBI Taxonomy" id="568900"/>
    <lineage>
        <taxon>Eukaryota</taxon>
        <taxon>Sar</taxon>
        <taxon>Stramenopiles</taxon>
        <taxon>Ochrophyta</taxon>
        <taxon>Bacillariophyta</taxon>
        <taxon>Bacillariophyceae</taxon>
        <taxon>Bacillariophycidae</taxon>
        <taxon>Naviculales</taxon>
        <taxon>Naviculaceae</taxon>
        <taxon>Seminavis</taxon>
    </lineage>
</organism>
<dbReference type="AlphaFoldDB" id="A0A9N8F451"/>
<dbReference type="InterPro" id="IPR011010">
    <property type="entry name" value="DNA_brk_join_enz"/>
</dbReference>
<dbReference type="Proteomes" id="UP001153069">
    <property type="component" value="Unassembled WGS sequence"/>
</dbReference>
<dbReference type="GO" id="GO:0003677">
    <property type="term" value="F:DNA binding"/>
    <property type="evidence" value="ECO:0007669"/>
    <property type="project" value="InterPro"/>
</dbReference>